<dbReference type="Proteomes" id="UP000033774">
    <property type="component" value="Unassembled WGS sequence"/>
</dbReference>
<comment type="caution">
    <text evidence="1">The sequence shown here is derived from an EMBL/GenBank/DDBJ whole genome shotgun (WGS) entry which is preliminary data.</text>
</comment>
<reference evidence="1 2" key="1">
    <citation type="submission" date="2015-03" db="EMBL/GenBank/DDBJ databases">
        <title>Draft genome sequence of Elstera litoralis.</title>
        <authorList>
            <person name="Rahalkar M.C."/>
            <person name="Dhakephalkar P.K."/>
            <person name="Pore S.D."/>
            <person name="Arora P."/>
            <person name="Kapse N.G."/>
            <person name="Pandit P.S."/>
        </authorList>
    </citation>
    <scope>NUCLEOTIDE SEQUENCE [LARGE SCALE GENOMIC DNA]</scope>
    <source>
        <strain evidence="1 2">Dia-1</strain>
    </source>
</reference>
<organism evidence="1 2">
    <name type="scientific">Elstera litoralis</name>
    <dbReference type="NCBI Taxonomy" id="552518"/>
    <lineage>
        <taxon>Bacteria</taxon>
        <taxon>Pseudomonadati</taxon>
        <taxon>Pseudomonadota</taxon>
        <taxon>Alphaproteobacteria</taxon>
        <taxon>Rhodospirillales</taxon>
        <taxon>Rhodospirillaceae</taxon>
        <taxon>Elstera</taxon>
    </lineage>
</organism>
<dbReference type="AlphaFoldDB" id="A0A0F3IX01"/>
<keyword evidence="2" id="KW-1185">Reference proteome</keyword>
<gene>
    <name evidence="1" type="ORF">VZ95_00140</name>
</gene>
<evidence type="ECO:0000313" key="2">
    <source>
        <dbReference type="Proteomes" id="UP000033774"/>
    </source>
</evidence>
<sequence length="140" mass="14935">MDLALTGLWPKIDAAILGAAAAVPALLNDRSRRIAGFDTALVPAYQEYSDSVWQTLTVSGQLKAVRGKIPSVEAVFPPAIKAIADLSTRLDNGIKQSLALAELVGAGLTRSAADQLPGRANRLLTGWQEPRNRSVTCRRT</sequence>
<accession>A0A0F3IX01</accession>
<evidence type="ECO:0000313" key="1">
    <source>
        <dbReference type="EMBL" id="KJV11167.1"/>
    </source>
</evidence>
<protein>
    <submittedName>
        <fullName evidence="1">Uncharacterized protein</fullName>
    </submittedName>
</protein>
<dbReference type="RefSeq" id="WP_045774084.1">
    <property type="nucleotide sequence ID" value="NZ_LAJY01000003.1"/>
</dbReference>
<name>A0A0F3IX01_9PROT</name>
<dbReference type="EMBL" id="LAJY01000003">
    <property type="protein sequence ID" value="KJV11167.1"/>
    <property type="molecule type" value="Genomic_DNA"/>
</dbReference>
<proteinExistence type="predicted"/>